<name>A0ACA9JVU3_9GLOM</name>
<sequence length="650" mass="74517">MDSAFRHHSPSEDCVSYSLYFPLLTQNPSDSGVKIENFDQSKESFQDSNDDFLEFLRETSALILSELKRFLDGYVWHKEPVSDNDGEFLLIEAAMRLPSWLDPSNSENRIFIYRNELHIIPLSESSNDESQIPEGTLTLERAIQLVRNDNVNTRADDKIQTAVFAKIREYPDKIKQNLHHARCHIPRKIAHLLYHDPQLVSSAVEAFYTRDPIALKVCIVTCMPEDGEISAIHINNGYCEVYENLVCADVSRLLFKLACGFEILCTDKYFTELPSELDDIDIEKYPFNSDSSWRIFHANLLSRDYYRGELPGSKLYKQLDEIAKRQFLQNNSHECRSTSSLVDDEIRGWTSPVKRINEILSRPLISDEVLIANTNEDDDSWLNVDHKQLEDLLEASNKDATEYEEIKRDNSDDELNVFDLTNMIDKLESFINDDAGLEGAEFFDEHDLDEDEDEDFEFDADNSQVQFEPAEFLRIMRQTLGMTDEEYRELANTKIKMQQGESEQIDASEFMDQSQYINTETPPQHAKIVELTDDDDMEAYLQALDAELSSSKVYESFIRSPDQVIEDIETNDDIELNEKKEENDGNDSDEELNKPVNIDLNLAKNVLESFKSQEGLPGPAGNILGRIGVGVIPVDSDDEDDYVESPDEDA</sequence>
<evidence type="ECO:0000313" key="1">
    <source>
        <dbReference type="EMBL" id="CAG8439028.1"/>
    </source>
</evidence>
<dbReference type="Proteomes" id="UP000789525">
    <property type="component" value="Unassembled WGS sequence"/>
</dbReference>
<evidence type="ECO:0000313" key="2">
    <source>
        <dbReference type="Proteomes" id="UP000789525"/>
    </source>
</evidence>
<comment type="caution">
    <text evidence="1">The sequence shown here is derived from an EMBL/GenBank/DDBJ whole genome shotgun (WGS) entry which is preliminary data.</text>
</comment>
<gene>
    <name evidence="1" type="ORF">ACOLOM_LOCUS107</name>
</gene>
<protein>
    <submittedName>
        <fullName evidence="1">13218_t:CDS:1</fullName>
    </submittedName>
</protein>
<organism evidence="1 2">
    <name type="scientific">Acaulospora colombiana</name>
    <dbReference type="NCBI Taxonomy" id="27376"/>
    <lineage>
        <taxon>Eukaryota</taxon>
        <taxon>Fungi</taxon>
        <taxon>Fungi incertae sedis</taxon>
        <taxon>Mucoromycota</taxon>
        <taxon>Glomeromycotina</taxon>
        <taxon>Glomeromycetes</taxon>
        <taxon>Diversisporales</taxon>
        <taxon>Acaulosporaceae</taxon>
        <taxon>Acaulospora</taxon>
    </lineage>
</organism>
<dbReference type="EMBL" id="CAJVPT010000114">
    <property type="protein sequence ID" value="CAG8439028.1"/>
    <property type="molecule type" value="Genomic_DNA"/>
</dbReference>
<reference evidence="1" key="1">
    <citation type="submission" date="2021-06" db="EMBL/GenBank/DDBJ databases">
        <authorList>
            <person name="Kallberg Y."/>
            <person name="Tangrot J."/>
            <person name="Rosling A."/>
        </authorList>
    </citation>
    <scope>NUCLEOTIDE SEQUENCE</scope>
    <source>
        <strain evidence="1">CL356</strain>
    </source>
</reference>
<keyword evidence="2" id="KW-1185">Reference proteome</keyword>
<accession>A0ACA9JVU3</accession>
<proteinExistence type="predicted"/>